<feature type="domain" description="HTH marR-type" evidence="4">
    <location>
        <begin position="29"/>
        <end position="141"/>
    </location>
</feature>
<dbReference type="PANTHER" id="PTHR33164:SF99">
    <property type="entry name" value="MARR FAMILY REGULATORY PROTEIN"/>
    <property type="match status" value="1"/>
</dbReference>
<dbReference type="Pfam" id="PF01047">
    <property type="entry name" value="MarR"/>
    <property type="match status" value="1"/>
</dbReference>
<dbReference type="PROSITE" id="PS01117">
    <property type="entry name" value="HTH_MARR_1"/>
    <property type="match status" value="1"/>
</dbReference>
<dbReference type="GO" id="GO:0006950">
    <property type="term" value="P:response to stress"/>
    <property type="evidence" value="ECO:0007669"/>
    <property type="project" value="TreeGrafter"/>
</dbReference>
<accession>A0A7G1KB56</accession>
<dbReference type="InterPro" id="IPR036390">
    <property type="entry name" value="WH_DNA-bd_sf"/>
</dbReference>
<dbReference type="InterPro" id="IPR023187">
    <property type="entry name" value="Tscrpt_reg_MarR-type_CS"/>
</dbReference>
<evidence type="ECO:0000259" key="4">
    <source>
        <dbReference type="PROSITE" id="PS50995"/>
    </source>
</evidence>
<dbReference type="PROSITE" id="PS50995">
    <property type="entry name" value="HTH_MARR_2"/>
    <property type="match status" value="1"/>
</dbReference>
<evidence type="ECO:0000256" key="1">
    <source>
        <dbReference type="ARBA" id="ARBA00023015"/>
    </source>
</evidence>
<keyword evidence="1" id="KW-0805">Transcription regulation</keyword>
<dbReference type="GO" id="GO:0003700">
    <property type="term" value="F:DNA-binding transcription factor activity"/>
    <property type="evidence" value="ECO:0007669"/>
    <property type="project" value="InterPro"/>
</dbReference>
<dbReference type="Proteomes" id="UP000516173">
    <property type="component" value="Chromosome"/>
</dbReference>
<protein>
    <submittedName>
        <fullName evidence="5">MarR family transcriptional regulator</fullName>
    </submittedName>
</protein>
<dbReference type="RefSeq" id="WP_187686108.1">
    <property type="nucleotide sequence ID" value="NZ_AP023396.1"/>
</dbReference>
<dbReference type="SUPFAM" id="SSF46785">
    <property type="entry name" value="Winged helix' DNA-binding domain"/>
    <property type="match status" value="1"/>
</dbReference>
<dbReference type="PRINTS" id="PR00598">
    <property type="entry name" value="HTHMARR"/>
</dbReference>
<evidence type="ECO:0000313" key="6">
    <source>
        <dbReference type="Proteomes" id="UP000516173"/>
    </source>
</evidence>
<dbReference type="GeneID" id="80344777"/>
<dbReference type="InterPro" id="IPR000835">
    <property type="entry name" value="HTH_MarR-typ"/>
</dbReference>
<sequence length="141" mass="15527">MSKPSTASVDRPGVESLDQAVPAGLVSKWRDLLDQHATVSCALEKELQSRHRIGLSEFETLDRLVDARCETYRMSDLAGDIYLSQSALSRAVARLERDGLVSRSMCADDRRAIFVCLTDKGRALHAAAAPTHRDVLAHTLH</sequence>
<dbReference type="InterPro" id="IPR036388">
    <property type="entry name" value="WH-like_DNA-bd_sf"/>
</dbReference>
<keyword evidence="2" id="KW-0238">DNA-binding</keyword>
<keyword evidence="6" id="KW-1185">Reference proteome</keyword>
<dbReference type="AlphaFoldDB" id="A0A7G1KB56"/>
<dbReference type="PANTHER" id="PTHR33164">
    <property type="entry name" value="TRANSCRIPTIONAL REGULATOR, MARR FAMILY"/>
    <property type="match status" value="1"/>
</dbReference>
<proteinExistence type="predicted"/>
<name>A0A7G1KB56_9NOCA</name>
<dbReference type="GO" id="GO:0003677">
    <property type="term" value="F:DNA binding"/>
    <property type="evidence" value="ECO:0007669"/>
    <property type="project" value="UniProtKB-KW"/>
</dbReference>
<gene>
    <name evidence="5" type="ORF">NWFMUON74_01440</name>
</gene>
<evidence type="ECO:0000313" key="5">
    <source>
        <dbReference type="EMBL" id="BCK52372.1"/>
    </source>
</evidence>
<keyword evidence="3" id="KW-0804">Transcription</keyword>
<dbReference type="SMART" id="SM00347">
    <property type="entry name" value="HTH_MARR"/>
    <property type="match status" value="1"/>
</dbReference>
<reference evidence="5 6" key="1">
    <citation type="submission" date="2020-08" db="EMBL/GenBank/DDBJ databases">
        <title>Genome Sequencing of Nocardia wallacei strain FMUON74 and assembly.</title>
        <authorList>
            <person name="Toyokawa M."/>
            <person name="Uesaka K."/>
        </authorList>
    </citation>
    <scope>NUCLEOTIDE SEQUENCE [LARGE SCALE GENOMIC DNA]</scope>
    <source>
        <strain evidence="5 6">FMUON74</strain>
    </source>
</reference>
<organism evidence="5 6">
    <name type="scientific">Nocardia wallacei</name>
    <dbReference type="NCBI Taxonomy" id="480035"/>
    <lineage>
        <taxon>Bacteria</taxon>
        <taxon>Bacillati</taxon>
        <taxon>Actinomycetota</taxon>
        <taxon>Actinomycetes</taxon>
        <taxon>Mycobacteriales</taxon>
        <taxon>Nocardiaceae</taxon>
        <taxon>Nocardia</taxon>
    </lineage>
</organism>
<dbReference type="InterPro" id="IPR039422">
    <property type="entry name" value="MarR/SlyA-like"/>
</dbReference>
<dbReference type="Gene3D" id="1.10.10.10">
    <property type="entry name" value="Winged helix-like DNA-binding domain superfamily/Winged helix DNA-binding domain"/>
    <property type="match status" value="1"/>
</dbReference>
<evidence type="ECO:0000256" key="3">
    <source>
        <dbReference type="ARBA" id="ARBA00023163"/>
    </source>
</evidence>
<dbReference type="KEGG" id="nwl:NWFMUON74_01440"/>
<dbReference type="EMBL" id="AP023396">
    <property type="protein sequence ID" value="BCK52372.1"/>
    <property type="molecule type" value="Genomic_DNA"/>
</dbReference>
<evidence type="ECO:0000256" key="2">
    <source>
        <dbReference type="ARBA" id="ARBA00023125"/>
    </source>
</evidence>